<dbReference type="EMBL" id="BMWH01000017">
    <property type="protein sequence ID" value="GGZ97518.1"/>
    <property type="molecule type" value="Genomic_DNA"/>
</dbReference>
<reference evidence="4" key="2">
    <citation type="submission" date="2020-09" db="EMBL/GenBank/DDBJ databases">
        <authorList>
            <person name="Sun Q."/>
            <person name="Ohkuma M."/>
        </authorList>
    </citation>
    <scope>NUCLEOTIDE SEQUENCE</scope>
    <source>
        <strain evidence="4">JCM 5016</strain>
    </source>
</reference>
<accession>A0A918RGT7</accession>
<dbReference type="Pfam" id="PF13490">
    <property type="entry name" value="zf-HC2"/>
    <property type="match status" value="1"/>
</dbReference>
<proteinExistence type="predicted"/>
<gene>
    <name evidence="4" type="ORF">GCM10010389_40900</name>
</gene>
<name>A0A918RGT7_9ACTN</name>
<dbReference type="InterPro" id="IPR027383">
    <property type="entry name" value="Znf_put"/>
</dbReference>
<sequence>MSCARSSRALQAYLDGEVDEATARRVTSHLNGCRDCGLEADLYREIKSALARQQQPDPRAVERLYTFAESLLHTGSDPGDGGDRAPGG</sequence>
<keyword evidence="1" id="KW-0805">Transcription regulation</keyword>
<dbReference type="AlphaFoldDB" id="A0A918RGT7"/>
<evidence type="ECO:0000256" key="1">
    <source>
        <dbReference type="ARBA" id="ARBA00023015"/>
    </source>
</evidence>
<evidence type="ECO:0000313" key="4">
    <source>
        <dbReference type="EMBL" id="GGZ97518.1"/>
    </source>
</evidence>
<dbReference type="Proteomes" id="UP000623010">
    <property type="component" value="Unassembled WGS sequence"/>
</dbReference>
<comment type="caution">
    <text evidence="4">The sequence shown here is derived from an EMBL/GenBank/DDBJ whole genome shotgun (WGS) entry which is preliminary data.</text>
</comment>
<evidence type="ECO:0000259" key="3">
    <source>
        <dbReference type="Pfam" id="PF13490"/>
    </source>
</evidence>
<keyword evidence="2" id="KW-0804">Transcription</keyword>
<organism evidence="4 5">
    <name type="scientific">Streptomyces echinoruber</name>
    <dbReference type="NCBI Taxonomy" id="68898"/>
    <lineage>
        <taxon>Bacteria</taxon>
        <taxon>Bacillati</taxon>
        <taxon>Actinomycetota</taxon>
        <taxon>Actinomycetes</taxon>
        <taxon>Kitasatosporales</taxon>
        <taxon>Streptomycetaceae</taxon>
        <taxon>Streptomyces</taxon>
    </lineage>
</organism>
<dbReference type="Gene3D" id="1.10.10.1320">
    <property type="entry name" value="Anti-sigma factor, zinc-finger domain"/>
    <property type="match status" value="1"/>
</dbReference>
<reference evidence="4" key="1">
    <citation type="journal article" date="2014" name="Int. J. Syst. Evol. Microbiol.">
        <title>Complete genome sequence of Corynebacterium casei LMG S-19264T (=DSM 44701T), isolated from a smear-ripened cheese.</title>
        <authorList>
            <consortium name="US DOE Joint Genome Institute (JGI-PGF)"/>
            <person name="Walter F."/>
            <person name="Albersmeier A."/>
            <person name="Kalinowski J."/>
            <person name="Ruckert C."/>
        </authorList>
    </citation>
    <scope>NUCLEOTIDE SEQUENCE</scope>
    <source>
        <strain evidence="4">JCM 5016</strain>
    </source>
</reference>
<protein>
    <recommendedName>
        <fullName evidence="3">Putative zinc-finger domain-containing protein</fullName>
    </recommendedName>
</protein>
<keyword evidence="5" id="KW-1185">Reference proteome</keyword>
<feature type="domain" description="Putative zinc-finger" evidence="3">
    <location>
        <begin position="3"/>
        <end position="36"/>
    </location>
</feature>
<dbReference type="RefSeq" id="WP_190058893.1">
    <property type="nucleotide sequence ID" value="NZ_BMWH01000017.1"/>
</dbReference>
<evidence type="ECO:0000256" key="2">
    <source>
        <dbReference type="ARBA" id="ARBA00023163"/>
    </source>
</evidence>
<dbReference type="InterPro" id="IPR041916">
    <property type="entry name" value="Anti_sigma_zinc_sf"/>
</dbReference>
<evidence type="ECO:0000313" key="5">
    <source>
        <dbReference type="Proteomes" id="UP000623010"/>
    </source>
</evidence>